<proteinExistence type="predicted"/>
<accession>A0A081B7J0</accession>
<dbReference type="EMBL" id="BBIO01000002">
    <property type="protein sequence ID" value="GAK44008.1"/>
    <property type="molecule type" value="Genomic_DNA"/>
</dbReference>
<dbReference type="AlphaFoldDB" id="A0A081B7J0"/>
<organism evidence="1 2">
    <name type="scientific">Tepidicaulis marinus</name>
    <dbReference type="NCBI Taxonomy" id="1333998"/>
    <lineage>
        <taxon>Bacteria</taxon>
        <taxon>Pseudomonadati</taxon>
        <taxon>Pseudomonadota</taxon>
        <taxon>Alphaproteobacteria</taxon>
        <taxon>Hyphomicrobiales</taxon>
        <taxon>Parvibaculaceae</taxon>
        <taxon>Tepidicaulis</taxon>
    </lineage>
</organism>
<evidence type="ECO:0000313" key="1">
    <source>
        <dbReference type="EMBL" id="GAK44008.1"/>
    </source>
</evidence>
<reference evidence="1 2" key="1">
    <citation type="submission" date="2014-07" db="EMBL/GenBank/DDBJ databases">
        <title>Tepidicaulis marinum gen. nov., sp. nov., a novel marine bacterium denitrifying nitrate to nitrous oxide strictly under microaerobic conditions.</title>
        <authorList>
            <person name="Takeuchi M."/>
            <person name="Yamagishi T."/>
            <person name="Kamagata Y."/>
            <person name="Oshima K."/>
            <person name="Hattori M."/>
            <person name="Katayama T."/>
            <person name="Hanada S."/>
            <person name="Tamaki H."/>
            <person name="Marumo K."/>
            <person name="Maeda H."/>
            <person name="Nedachi M."/>
            <person name="Iwasaki W."/>
            <person name="Suwa Y."/>
            <person name="Sakata S."/>
        </authorList>
    </citation>
    <scope>NUCLEOTIDE SEQUENCE [LARGE SCALE GENOMIC DNA]</scope>
    <source>
        <strain evidence="1 2">MA2</strain>
    </source>
</reference>
<comment type="caution">
    <text evidence="1">The sequence shown here is derived from an EMBL/GenBank/DDBJ whole genome shotgun (WGS) entry which is preliminary data.</text>
</comment>
<gene>
    <name evidence="1" type="ORF">M2A_0507</name>
</gene>
<evidence type="ECO:0000313" key="2">
    <source>
        <dbReference type="Proteomes" id="UP000028702"/>
    </source>
</evidence>
<keyword evidence="2" id="KW-1185">Reference proteome</keyword>
<sequence>MADARRHSADQHFMGAWFVDLYIFDLKRFPHFAQYGRFHGFLPVYFRLCVAREPVRWENLGPGAREGQLEKDFTLGEAGR</sequence>
<protein>
    <submittedName>
        <fullName evidence="1">Uncharacterized protein</fullName>
    </submittedName>
</protein>
<dbReference type="STRING" id="1333998.M2A_0507"/>
<dbReference type="Proteomes" id="UP000028702">
    <property type="component" value="Unassembled WGS sequence"/>
</dbReference>
<name>A0A081B7J0_9HYPH</name>